<dbReference type="Proteomes" id="UP000297891">
    <property type="component" value="Unassembled WGS sequence"/>
</dbReference>
<evidence type="ECO:0000313" key="4">
    <source>
        <dbReference type="EMBL" id="TGK95962.1"/>
    </source>
</evidence>
<dbReference type="InterPro" id="IPR008863">
    <property type="entry name" value="Toxic_anion-R_TelA"/>
</dbReference>
<keyword evidence="3" id="KW-0175">Coiled coil</keyword>
<gene>
    <name evidence="4" type="ORF">EHQ30_04860</name>
</gene>
<dbReference type="OrthoDB" id="9768858at2"/>
<dbReference type="PIRSF" id="PIRSF026508">
    <property type="entry name" value="TelA"/>
    <property type="match status" value="1"/>
</dbReference>
<name>A0A2M9Y674_9LEPT</name>
<dbReference type="RefSeq" id="WP_100789083.1">
    <property type="nucleotide sequence ID" value="NZ_NPDQ01000001.1"/>
</dbReference>
<organism evidence="4 5">
    <name type="scientific">Leptospira brenneri</name>
    <dbReference type="NCBI Taxonomy" id="2023182"/>
    <lineage>
        <taxon>Bacteria</taxon>
        <taxon>Pseudomonadati</taxon>
        <taxon>Spirochaetota</taxon>
        <taxon>Spirochaetia</taxon>
        <taxon>Leptospirales</taxon>
        <taxon>Leptospiraceae</taxon>
        <taxon>Leptospira</taxon>
    </lineage>
</organism>
<evidence type="ECO:0000256" key="2">
    <source>
        <dbReference type="PIRNR" id="PIRNR026508"/>
    </source>
</evidence>
<proteinExistence type="inferred from homology"/>
<comment type="similarity">
    <text evidence="1 2">Belongs to the TelA family.</text>
</comment>
<evidence type="ECO:0000256" key="3">
    <source>
        <dbReference type="SAM" id="Coils"/>
    </source>
</evidence>
<sequence length="356" mass="40322">MDSLELKTNDPELQLTKEDLQKVEELTGQIQLSNPNDIVSYGASAQAKVSEFADKVLSEIKTKDSGYAGELLNNLLFKITDLNLDSFAGEGNTLSKIPLIGGLFDASRKFLAKFEDLQTQIEKIVEELHTARTNLTKDITLLQALYEKNLEYFKEIQVYIAAGDKKVQELRDKILPEMLAKAKAQGDTLASQQYQDMVQMVDRFEKKIHDLKLTRILSLQTGPQIRLIQNGNQVLVEKIQSSILNTIPLWKNQIVIALGLLRQRKALEAQKQVSKTTNDLIQKNAEMLKTGTVEIARESEKGIIEIETLKTVNQQLITTITETLKIQEEGRQKRKTAEQEMIKIESEIKQKLLESK</sequence>
<dbReference type="AlphaFoldDB" id="A0A2M9Y674"/>
<dbReference type="PANTHER" id="PTHR38432">
    <property type="entry name" value="TELA-LIKE PROTEIN SAOUHSC_01408"/>
    <property type="match status" value="1"/>
</dbReference>
<comment type="caution">
    <text evidence="4">The sequence shown here is derived from an EMBL/GenBank/DDBJ whole genome shotgun (WGS) entry which is preliminary data.</text>
</comment>
<accession>A0A2M9Y674</accession>
<keyword evidence="5" id="KW-1185">Reference proteome</keyword>
<dbReference type="EMBL" id="RQFP01000001">
    <property type="protein sequence ID" value="TGK95962.1"/>
    <property type="molecule type" value="Genomic_DNA"/>
</dbReference>
<reference evidence="4" key="1">
    <citation type="journal article" date="2019" name="PLoS Negl. Trop. Dis.">
        <title>Revisiting the worldwide diversity of Leptospira species in the environment.</title>
        <authorList>
            <person name="Vincent A.T."/>
            <person name="Schiettekatte O."/>
            <person name="Bourhy P."/>
            <person name="Veyrier F.J."/>
            <person name="Picardeau M."/>
        </authorList>
    </citation>
    <scope>NUCLEOTIDE SEQUENCE [LARGE SCALE GENOMIC DNA]</scope>
    <source>
        <strain evidence="4">201800277</strain>
    </source>
</reference>
<dbReference type="PANTHER" id="PTHR38432:SF1">
    <property type="entry name" value="TELA-LIKE PROTEIN SAOUHSC_01408"/>
    <property type="match status" value="1"/>
</dbReference>
<protein>
    <submittedName>
        <fullName evidence="4">Toxic anion resistance protein</fullName>
    </submittedName>
</protein>
<dbReference type="Pfam" id="PF05816">
    <property type="entry name" value="TelA"/>
    <property type="match status" value="1"/>
</dbReference>
<feature type="coiled-coil region" evidence="3">
    <location>
        <begin position="327"/>
        <end position="354"/>
    </location>
</feature>
<evidence type="ECO:0000313" key="5">
    <source>
        <dbReference type="Proteomes" id="UP000297891"/>
    </source>
</evidence>
<evidence type="ECO:0000256" key="1">
    <source>
        <dbReference type="ARBA" id="ARBA00005541"/>
    </source>
</evidence>